<dbReference type="PANTHER" id="PTHR42884">
    <property type="entry name" value="PROPROTEIN CONVERTASE SUBTILISIN/KEXIN-RELATED"/>
    <property type="match status" value="1"/>
</dbReference>
<feature type="region of interest" description="Disordered" evidence="15">
    <location>
        <begin position="757"/>
        <end position="901"/>
    </location>
</feature>
<evidence type="ECO:0000256" key="9">
    <source>
        <dbReference type="ARBA" id="ARBA00022989"/>
    </source>
</evidence>
<keyword evidence="3 14" id="KW-0645">Protease</keyword>
<evidence type="ECO:0000256" key="3">
    <source>
        <dbReference type="ARBA" id="ARBA00022670"/>
    </source>
</evidence>
<feature type="compositionally biased region" description="Low complexity" evidence="15">
    <location>
        <begin position="697"/>
        <end position="707"/>
    </location>
</feature>
<keyword evidence="5 17" id="KW-0732">Signal</keyword>
<dbReference type="AlphaFoldDB" id="A0A9P6CB03"/>
<sequence length="901" mass="98316">MRLFWPLASTLLLQSTLATSPTKRSYDTHTYYVIEHIPTTSLASLDDVLQVLGVELVDSVGELANHWLVRAPKQLYGLTAREEPRDGVLDTYQYLRKRAESPLSIRSDDADHARRIVSSVNYLSRQELRQRVKRAPPPVKPGDSEQNSLSRAVAERLGIQDPLFDKQWHLVNNEFPEHMMNATPVWDMGYTGKGVISSLVDDGLDYTSDDLAGNFDAEDSYDFNDHESLPTPKNYDDHHGTRCAGQIAAQKNNVCGVGIAFDSKVAGVRILSGPISDVDEASALNYGFHNVSIYSCSWGPPDNGQSMEGPAYLIKKAVVNGINSGRNGKGSIFVFASGNGASSGDQCNFDGYTNSIYSVTVSAIDYKGMHPYYSESCAANMIVAYSSGGGQHIVTTDKGKDTCATTHGGTSAAAPNAVGVFALALEARPDLSWRDIQYLCVETARIVNPDDEDWEKTAAGKLYSYKYGYGALDAYAFVTAAQSWPLVKPQTWLPTDTVILNDGKMDNQGNFTGGQFIGADGVESKITITKDMLDSNNLEKLEHINIKVWIQHTRRGDVEVEIVSPNGIKSVLASQRQFDAATTGFPGWTFMSVKHWGEDPVGDWTIRVSDQNEPEKNNGTFLGWNMVFWGSAVDPDKTRNFEVQNIDDVLPPTDVPMSPINPSPSTPKQHPRPTSHLPPDHGTKEGENSKPVFSGKPTPTAAPSATATGIYATPDEGWFSDMSNLVSNQKWFFGALTFVALFGIGAAVFFYRRRRQRDPGYGPVRDVEMSTTALPGHGPSTGGTRELYDAFGEVSDDEDEYADENTGLRRPQAPGRSTEGIGFHSGFLDDEDPATTGGVTPRQEHYRDDSSDGEDDDDDKSHGSEGGRKEDQRLISPSGVHSSSTSTSGEGSWEHASTSTT</sequence>
<feature type="compositionally biased region" description="Basic and acidic residues" evidence="15">
    <location>
        <begin position="678"/>
        <end position="688"/>
    </location>
</feature>
<dbReference type="GO" id="GO:0005802">
    <property type="term" value="C:trans-Golgi network"/>
    <property type="evidence" value="ECO:0007669"/>
    <property type="project" value="TreeGrafter"/>
</dbReference>
<proteinExistence type="inferred from homology"/>
<dbReference type="InterPro" id="IPR002884">
    <property type="entry name" value="P_dom"/>
</dbReference>
<comment type="similarity">
    <text evidence="2">Belongs to the peptidase S8 family. Furin subfamily.</text>
</comment>
<keyword evidence="6 14" id="KW-0378">Hydrolase</keyword>
<dbReference type="PROSITE" id="PS51892">
    <property type="entry name" value="SUBTILASE"/>
    <property type="match status" value="1"/>
</dbReference>
<feature type="domain" description="P/Homo B" evidence="18">
    <location>
        <begin position="487"/>
        <end position="634"/>
    </location>
</feature>
<protein>
    <recommendedName>
        <fullName evidence="18">P/Homo B domain-containing protein</fullName>
    </recommendedName>
</protein>
<keyword evidence="11" id="KW-0865">Zymogen</keyword>
<evidence type="ECO:0000313" key="19">
    <source>
        <dbReference type="EMBL" id="KAF9454583.1"/>
    </source>
</evidence>
<dbReference type="FunFam" id="3.40.50.200:FF:000005">
    <property type="entry name" value="Proprotein convertase subtilisin/kexin type 7"/>
    <property type="match status" value="1"/>
</dbReference>
<keyword evidence="9 16" id="KW-1133">Transmembrane helix</keyword>
<feature type="compositionally biased region" description="Acidic residues" evidence="15">
    <location>
        <begin position="794"/>
        <end position="803"/>
    </location>
</feature>
<evidence type="ECO:0000256" key="10">
    <source>
        <dbReference type="ARBA" id="ARBA00023136"/>
    </source>
</evidence>
<dbReference type="GO" id="GO:0004252">
    <property type="term" value="F:serine-type endopeptidase activity"/>
    <property type="evidence" value="ECO:0007669"/>
    <property type="project" value="UniProtKB-UniRule"/>
</dbReference>
<dbReference type="OrthoDB" id="300641at2759"/>
<evidence type="ECO:0000256" key="12">
    <source>
        <dbReference type="ARBA" id="ARBA00023180"/>
    </source>
</evidence>
<dbReference type="PANTHER" id="PTHR42884:SF14">
    <property type="entry name" value="NEUROENDOCRINE CONVERTASE 1"/>
    <property type="match status" value="1"/>
</dbReference>
<evidence type="ECO:0000256" key="5">
    <source>
        <dbReference type="ARBA" id="ARBA00022729"/>
    </source>
</evidence>
<feature type="chain" id="PRO_5040507534" description="P/Homo B domain-containing protein" evidence="17">
    <location>
        <begin position="19"/>
        <end position="901"/>
    </location>
</feature>
<evidence type="ECO:0000256" key="8">
    <source>
        <dbReference type="ARBA" id="ARBA00022837"/>
    </source>
</evidence>
<dbReference type="PROSITE" id="PS00138">
    <property type="entry name" value="SUBTILASE_SER"/>
    <property type="match status" value="1"/>
</dbReference>
<dbReference type="PROSITE" id="PS51829">
    <property type="entry name" value="P_HOMO_B"/>
    <property type="match status" value="1"/>
</dbReference>
<dbReference type="InterPro" id="IPR036852">
    <property type="entry name" value="Peptidase_S8/S53_dom_sf"/>
</dbReference>
<dbReference type="InterPro" id="IPR022398">
    <property type="entry name" value="Peptidase_S8_His-AS"/>
</dbReference>
<dbReference type="Pfam" id="PF00082">
    <property type="entry name" value="Peptidase_S8"/>
    <property type="match status" value="1"/>
</dbReference>
<dbReference type="SUPFAM" id="SSF49785">
    <property type="entry name" value="Galactose-binding domain-like"/>
    <property type="match status" value="1"/>
</dbReference>
<dbReference type="Gene3D" id="2.60.120.260">
    <property type="entry name" value="Galactose-binding domain-like"/>
    <property type="match status" value="1"/>
</dbReference>
<dbReference type="Proteomes" id="UP000807342">
    <property type="component" value="Unassembled WGS sequence"/>
</dbReference>
<keyword evidence="12" id="KW-0325">Glycoprotein</keyword>
<dbReference type="InterPro" id="IPR015500">
    <property type="entry name" value="Peptidase_S8_subtilisin-rel"/>
</dbReference>
<dbReference type="FunFam" id="2.60.120.260:FF:000026">
    <property type="entry name" value="proprotein convertase subtilisin/kexin type 7"/>
    <property type="match status" value="1"/>
</dbReference>
<evidence type="ECO:0000256" key="11">
    <source>
        <dbReference type="ARBA" id="ARBA00023145"/>
    </source>
</evidence>
<feature type="compositionally biased region" description="Basic and acidic residues" evidence="15">
    <location>
        <begin position="859"/>
        <end position="873"/>
    </location>
</feature>
<evidence type="ECO:0000259" key="18">
    <source>
        <dbReference type="PROSITE" id="PS51829"/>
    </source>
</evidence>
<keyword evidence="8" id="KW-0106">Calcium</keyword>
<dbReference type="SUPFAM" id="SSF52743">
    <property type="entry name" value="Subtilisin-like"/>
    <property type="match status" value="1"/>
</dbReference>
<reference evidence="19" key="1">
    <citation type="submission" date="2020-11" db="EMBL/GenBank/DDBJ databases">
        <authorList>
            <consortium name="DOE Joint Genome Institute"/>
            <person name="Ahrendt S."/>
            <person name="Riley R."/>
            <person name="Andreopoulos W."/>
            <person name="Labutti K."/>
            <person name="Pangilinan J."/>
            <person name="Ruiz-Duenas F.J."/>
            <person name="Barrasa J.M."/>
            <person name="Sanchez-Garcia M."/>
            <person name="Camarero S."/>
            <person name="Miyauchi S."/>
            <person name="Serrano A."/>
            <person name="Linde D."/>
            <person name="Babiker R."/>
            <person name="Drula E."/>
            <person name="Ayuso-Fernandez I."/>
            <person name="Pacheco R."/>
            <person name="Padilla G."/>
            <person name="Ferreira P."/>
            <person name="Barriuso J."/>
            <person name="Kellner H."/>
            <person name="Castanera R."/>
            <person name="Alfaro M."/>
            <person name="Ramirez L."/>
            <person name="Pisabarro A.G."/>
            <person name="Kuo A."/>
            <person name="Tritt A."/>
            <person name="Lipzen A."/>
            <person name="He G."/>
            <person name="Yan M."/>
            <person name="Ng V."/>
            <person name="Cullen D."/>
            <person name="Martin F."/>
            <person name="Rosso M.-N."/>
            <person name="Henrissat B."/>
            <person name="Hibbett D."/>
            <person name="Martinez A.T."/>
            <person name="Grigoriev I.V."/>
        </authorList>
    </citation>
    <scope>NUCLEOTIDE SEQUENCE</scope>
    <source>
        <strain evidence="19">MF-IS2</strain>
    </source>
</reference>
<feature type="region of interest" description="Disordered" evidence="15">
    <location>
        <begin position="648"/>
        <end position="707"/>
    </location>
</feature>
<evidence type="ECO:0000256" key="4">
    <source>
        <dbReference type="ARBA" id="ARBA00022692"/>
    </source>
</evidence>
<dbReference type="Gene3D" id="3.40.50.200">
    <property type="entry name" value="Peptidase S8/S53 domain"/>
    <property type="match status" value="1"/>
</dbReference>
<evidence type="ECO:0000256" key="15">
    <source>
        <dbReference type="SAM" id="MobiDB-lite"/>
    </source>
</evidence>
<keyword evidence="20" id="KW-1185">Reference proteome</keyword>
<feature type="active site" description="Charge relay system" evidence="13 14">
    <location>
        <position position="411"/>
    </location>
</feature>
<feature type="compositionally biased region" description="Low complexity" evidence="15">
    <location>
        <begin position="876"/>
        <end position="891"/>
    </location>
</feature>
<evidence type="ECO:0000256" key="2">
    <source>
        <dbReference type="ARBA" id="ARBA00005325"/>
    </source>
</evidence>
<evidence type="ECO:0000256" key="14">
    <source>
        <dbReference type="PROSITE-ProRule" id="PRU01240"/>
    </source>
</evidence>
<dbReference type="InterPro" id="IPR023828">
    <property type="entry name" value="Peptidase_S8_Ser-AS"/>
</dbReference>
<evidence type="ECO:0000313" key="20">
    <source>
        <dbReference type="Proteomes" id="UP000807342"/>
    </source>
</evidence>
<dbReference type="GO" id="GO:0016485">
    <property type="term" value="P:protein processing"/>
    <property type="evidence" value="ECO:0007669"/>
    <property type="project" value="TreeGrafter"/>
</dbReference>
<evidence type="ECO:0000256" key="1">
    <source>
        <dbReference type="ARBA" id="ARBA00004370"/>
    </source>
</evidence>
<evidence type="ECO:0000256" key="6">
    <source>
        <dbReference type="ARBA" id="ARBA00022801"/>
    </source>
</evidence>
<feature type="transmembrane region" description="Helical" evidence="16">
    <location>
        <begin position="731"/>
        <end position="751"/>
    </location>
</feature>
<dbReference type="InterPro" id="IPR008979">
    <property type="entry name" value="Galactose-bd-like_sf"/>
</dbReference>
<evidence type="ECO:0000256" key="16">
    <source>
        <dbReference type="SAM" id="Phobius"/>
    </source>
</evidence>
<feature type="active site" description="Charge relay system" evidence="13 14">
    <location>
        <position position="201"/>
    </location>
</feature>
<dbReference type="EMBL" id="MU151053">
    <property type="protein sequence ID" value="KAF9454583.1"/>
    <property type="molecule type" value="Genomic_DNA"/>
</dbReference>
<dbReference type="GO" id="GO:0000139">
    <property type="term" value="C:Golgi membrane"/>
    <property type="evidence" value="ECO:0007669"/>
    <property type="project" value="TreeGrafter"/>
</dbReference>
<dbReference type="GO" id="GO:0007323">
    <property type="term" value="P:peptide pheromone maturation"/>
    <property type="evidence" value="ECO:0007669"/>
    <property type="project" value="UniProtKB-ARBA"/>
</dbReference>
<evidence type="ECO:0000256" key="17">
    <source>
        <dbReference type="SAM" id="SignalP"/>
    </source>
</evidence>
<dbReference type="PROSITE" id="PS00137">
    <property type="entry name" value="SUBTILASE_HIS"/>
    <property type="match status" value="1"/>
</dbReference>
<dbReference type="CDD" id="cd04059">
    <property type="entry name" value="Peptidases_S8_Protein_convertases_Kexins_Furin-like"/>
    <property type="match status" value="1"/>
</dbReference>
<keyword evidence="7 14" id="KW-0720">Serine protease</keyword>
<organism evidence="19 20">
    <name type="scientific">Macrolepiota fuliginosa MF-IS2</name>
    <dbReference type="NCBI Taxonomy" id="1400762"/>
    <lineage>
        <taxon>Eukaryota</taxon>
        <taxon>Fungi</taxon>
        <taxon>Dikarya</taxon>
        <taxon>Basidiomycota</taxon>
        <taxon>Agaricomycotina</taxon>
        <taxon>Agaricomycetes</taxon>
        <taxon>Agaricomycetidae</taxon>
        <taxon>Agaricales</taxon>
        <taxon>Agaricineae</taxon>
        <taxon>Agaricaceae</taxon>
        <taxon>Macrolepiota</taxon>
    </lineage>
</organism>
<name>A0A9P6CB03_9AGAR</name>
<comment type="caution">
    <text evidence="19">The sequence shown here is derived from an EMBL/GenBank/DDBJ whole genome shotgun (WGS) entry which is preliminary data.</text>
</comment>
<feature type="active site" description="Charge relay system" evidence="13 14">
    <location>
        <position position="239"/>
    </location>
</feature>
<keyword evidence="4 16" id="KW-0812">Transmembrane</keyword>
<dbReference type="PRINTS" id="PR00723">
    <property type="entry name" value="SUBTILISIN"/>
</dbReference>
<dbReference type="InterPro" id="IPR034182">
    <property type="entry name" value="Kexin/furin"/>
</dbReference>
<feature type="signal peptide" evidence="17">
    <location>
        <begin position="1"/>
        <end position="18"/>
    </location>
</feature>
<comment type="subcellular location">
    <subcellularLocation>
        <location evidence="1">Membrane</location>
    </subcellularLocation>
</comment>
<gene>
    <name evidence="19" type="ORF">P691DRAFT_656065</name>
</gene>
<evidence type="ECO:0000256" key="7">
    <source>
        <dbReference type="ARBA" id="ARBA00022825"/>
    </source>
</evidence>
<evidence type="ECO:0000256" key="13">
    <source>
        <dbReference type="PIRSR" id="PIRSR615500-1"/>
    </source>
</evidence>
<dbReference type="InterPro" id="IPR000209">
    <property type="entry name" value="Peptidase_S8/S53_dom"/>
</dbReference>
<keyword evidence="10 16" id="KW-0472">Membrane</keyword>
<accession>A0A9P6CB03</accession>
<dbReference type="Pfam" id="PF01483">
    <property type="entry name" value="P_proprotein"/>
    <property type="match status" value="1"/>
</dbReference>